<evidence type="ECO:0000313" key="2">
    <source>
        <dbReference type="Proteomes" id="UP001356095"/>
    </source>
</evidence>
<accession>A0ABU7KCY9</accession>
<keyword evidence="2" id="KW-1185">Reference proteome</keyword>
<dbReference type="RefSeq" id="WP_330093865.1">
    <property type="nucleotide sequence ID" value="NZ_JAUZMY010000026.1"/>
</dbReference>
<dbReference type="Proteomes" id="UP001356095">
    <property type="component" value="Unassembled WGS sequence"/>
</dbReference>
<organism evidence="1 2">
    <name type="scientific">Nocardiopsis codii</name>
    <dbReference type="NCBI Taxonomy" id="3065942"/>
    <lineage>
        <taxon>Bacteria</taxon>
        <taxon>Bacillati</taxon>
        <taxon>Actinomycetota</taxon>
        <taxon>Actinomycetes</taxon>
        <taxon>Streptosporangiales</taxon>
        <taxon>Nocardiopsidaceae</taxon>
        <taxon>Nocardiopsis</taxon>
    </lineage>
</organism>
<protein>
    <submittedName>
        <fullName evidence="1">Uncharacterized protein</fullName>
    </submittedName>
</protein>
<gene>
    <name evidence="1" type="ORF">Q8791_23035</name>
</gene>
<dbReference type="EMBL" id="JAUZMY010000026">
    <property type="protein sequence ID" value="MEE2040096.1"/>
    <property type="molecule type" value="Genomic_DNA"/>
</dbReference>
<proteinExistence type="predicted"/>
<sequence>MPPTNPPAGRPHPDIIQAASYHADEIGQHLRALDEALSAADEFEETGTGLEPAVVELDRLIAAARAAKAALSARPRLTVAA</sequence>
<name>A0ABU7KCY9_9ACTN</name>
<reference evidence="1 2" key="1">
    <citation type="submission" date="2023-08" db="EMBL/GenBank/DDBJ databases">
        <authorList>
            <person name="Girao M."/>
            <person name="Carvalho M.F."/>
        </authorList>
    </citation>
    <scope>NUCLEOTIDE SEQUENCE [LARGE SCALE GENOMIC DNA]</scope>
    <source>
        <strain evidence="1 2">CT-R113</strain>
    </source>
</reference>
<evidence type="ECO:0000313" key="1">
    <source>
        <dbReference type="EMBL" id="MEE2040096.1"/>
    </source>
</evidence>
<comment type="caution">
    <text evidence="1">The sequence shown here is derived from an EMBL/GenBank/DDBJ whole genome shotgun (WGS) entry which is preliminary data.</text>
</comment>